<protein>
    <submittedName>
        <fullName evidence="8">Starch-binding protein</fullName>
    </submittedName>
</protein>
<organism evidence="8 9">
    <name type="scientific">Tannerella sp. oral taxon BU063 isolate Cell 2</name>
    <dbReference type="NCBI Taxonomy" id="1411148"/>
    <lineage>
        <taxon>Bacteria</taxon>
        <taxon>Pseudomonadati</taxon>
        <taxon>Bacteroidota</taxon>
        <taxon>Bacteroidia</taxon>
        <taxon>Bacteroidales</taxon>
        <taxon>Tannerellaceae</taxon>
        <taxon>Tannerella</taxon>
    </lineage>
</organism>
<dbReference type="InterPro" id="IPR012944">
    <property type="entry name" value="SusD_RagB_dom"/>
</dbReference>
<dbReference type="EMBL" id="AYUF01000468">
    <property type="protein sequence ID" value="ETK01680.1"/>
    <property type="molecule type" value="Genomic_DNA"/>
</dbReference>
<comment type="subcellular location">
    <subcellularLocation>
        <location evidence="1">Cell outer membrane</location>
    </subcellularLocation>
</comment>
<dbReference type="Pfam" id="PF07980">
    <property type="entry name" value="SusD_RagB"/>
    <property type="match status" value="1"/>
</dbReference>
<dbReference type="SUPFAM" id="SSF48452">
    <property type="entry name" value="TPR-like"/>
    <property type="match status" value="1"/>
</dbReference>
<dbReference type="InterPro" id="IPR033985">
    <property type="entry name" value="SusD-like_N"/>
</dbReference>
<evidence type="ECO:0000259" key="6">
    <source>
        <dbReference type="Pfam" id="PF07980"/>
    </source>
</evidence>
<evidence type="ECO:0000256" key="5">
    <source>
        <dbReference type="ARBA" id="ARBA00023237"/>
    </source>
</evidence>
<evidence type="ECO:0000256" key="4">
    <source>
        <dbReference type="ARBA" id="ARBA00023136"/>
    </source>
</evidence>
<feature type="domain" description="SusD-like N-terminal" evidence="7">
    <location>
        <begin position="22"/>
        <end position="228"/>
    </location>
</feature>
<accession>W2C3F2</accession>
<dbReference type="GO" id="GO:0009279">
    <property type="term" value="C:cell outer membrane"/>
    <property type="evidence" value="ECO:0007669"/>
    <property type="project" value="UniProtKB-SubCell"/>
</dbReference>
<comment type="caution">
    <text evidence="8">The sequence shown here is derived from an EMBL/GenBank/DDBJ whole genome shotgun (WGS) entry which is preliminary data.</text>
</comment>
<name>W2C3F2_9BACT</name>
<dbReference type="Pfam" id="PF14322">
    <property type="entry name" value="SusD-like_3"/>
    <property type="match status" value="1"/>
</dbReference>
<dbReference type="Gene3D" id="2.20.20.130">
    <property type="match status" value="1"/>
</dbReference>
<evidence type="ECO:0000313" key="8">
    <source>
        <dbReference type="EMBL" id="ETK01680.1"/>
    </source>
</evidence>
<reference evidence="8 9" key="1">
    <citation type="submission" date="2013-11" db="EMBL/GenBank/DDBJ databases">
        <title>Single cell genomics of uncultured Tannerella BU063 (oral taxon 286).</title>
        <authorList>
            <person name="Beall C.J."/>
            <person name="Campbell A.G."/>
            <person name="Griffen A.L."/>
            <person name="Podar M."/>
            <person name="Leys E.J."/>
        </authorList>
    </citation>
    <scope>NUCLEOTIDE SEQUENCE [LARGE SCALE GENOMIC DNA]</scope>
    <source>
        <strain evidence="8">Cell 2</strain>
    </source>
</reference>
<dbReference type="Gene3D" id="1.25.40.900">
    <property type="match status" value="1"/>
</dbReference>
<dbReference type="AlphaFoldDB" id="W2C3F2"/>
<keyword evidence="4" id="KW-0472">Membrane</keyword>
<dbReference type="PATRIC" id="fig|1411148.3.peg.1348"/>
<comment type="similarity">
    <text evidence="2">Belongs to the SusD family.</text>
</comment>
<evidence type="ECO:0000256" key="1">
    <source>
        <dbReference type="ARBA" id="ARBA00004442"/>
    </source>
</evidence>
<keyword evidence="3" id="KW-0732">Signal</keyword>
<dbReference type="PROSITE" id="PS51257">
    <property type="entry name" value="PROKAR_LIPOPROTEIN"/>
    <property type="match status" value="1"/>
</dbReference>
<feature type="domain" description="RagB/SusD" evidence="6">
    <location>
        <begin position="337"/>
        <end position="480"/>
    </location>
</feature>
<sequence length="480" mass="53328">MNYLKYLTLILAASLITSCGNDWLDVEPSTSIQTESGVKSLKEVEFSLNGIYSTMQSADAYSGRLVYYADVTGDDMQAVSSTKRTANYYRFNFTKDNGPSSHWAYLYNIIQNCNVVLASLDRITANDAEKAYRNDLRGQALAIRGMALFDLTRIFGYPYTKDGGASMGVPIIETVSGTENKPARNSVAECYTHIIADLKSASELLGEKFNKGKFNKWAALTLLSRVYLYKGENEEALKAAKSAISGAEKNGYALWSNKAYPTAWGADASSADQGEVLFEIVNLTTDSPGKESMGYLNSKDGYDDMCITASFYRLLKENPRDVRLKLLSFDGKQYAYVNKYQPQPGENIADANIPLLRLSEAYLNAAEAAVKTGDNATAVTYLDAIVHRADPDSTVKGKTLTLANVLHERRKELVAEGHRMYDVMRNGLSIKREDVEESAISRTRHDTPYMEYDRTFYMIVLPIPKGEIDANPNIKQNPGY</sequence>
<keyword evidence="5" id="KW-0998">Cell outer membrane</keyword>
<evidence type="ECO:0000256" key="3">
    <source>
        <dbReference type="ARBA" id="ARBA00022729"/>
    </source>
</evidence>
<dbReference type="Proteomes" id="UP000018837">
    <property type="component" value="Unassembled WGS sequence"/>
</dbReference>
<dbReference type="CDD" id="cd08977">
    <property type="entry name" value="SusD"/>
    <property type="match status" value="1"/>
</dbReference>
<dbReference type="InterPro" id="IPR011990">
    <property type="entry name" value="TPR-like_helical_dom_sf"/>
</dbReference>
<proteinExistence type="inferred from homology"/>
<evidence type="ECO:0000259" key="7">
    <source>
        <dbReference type="Pfam" id="PF14322"/>
    </source>
</evidence>
<evidence type="ECO:0000256" key="2">
    <source>
        <dbReference type="ARBA" id="ARBA00006275"/>
    </source>
</evidence>
<gene>
    <name evidence="8" type="ORF">N425_08620</name>
</gene>
<evidence type="ECO:0000313" key="9">
    <source>
        <dbReference type="Proteomes" id="UP000018837"/>
    </source>
</evidence>
<dbReference type="Gene3D" id="1.25.40.390">
    <property type="match status" value="1"/>
</dbReference>